<evidence type="ECO:0000256" key="4">
    <source>
        <dbReference type="ARBA" id="ARBA00022989"/>
    </source>
</evidence>
<dbReference type="HAMAP" id="MF_01844">
    <property type="entry name" value="NhaA"/>
    <property type="match status" value="1"/>
</dbReference>
<evidence type="ECO:0000256" key="5">
    <source>
        <dbReference type="ARBA" id="ARBA00023136"/>
    </source>
</evidence>
<dbReference type="EMBL" id="QRHA01000004">
    <property type="protein sequence ID" value="RDV26649.1"/>
    <property type="molecule type" value="Genomic_DNA"/>
</dbReference>
<keyword evidence="3 7" id="KW-0812">Transmembrane</keyword>
<evidence type="ECO:0000313" key="8">
    <source>
        <dbReference type="EMBL" id="RDV26649.1"/>
    </source>
</evidence>
<dbReference type="InterPro" id="IPR023171">
    <property type="entry name" value="Na/H_antiporter_dom_sf"/>
</dbReference>
<evidence type="ECO:0000256" key="2">
    <source>
        <dbReference type="ARBA" id="ARBA00022475"/>
    </source>
</evidence>
<name>A0A3D8M9K1_9ALTE</name>
<organism evidence="8 9">
    <name type="scientific">Alteromonas aestuariivivens</name>
    <dbReference type="NCBI Taxonomy" id="1938339"/>
    <lineage>
        <taxon>Bacteria</taxon>
        <taxon>Pseudomonadati</taxon>
        <taxon>Pseudomonadota</taxon>
        <taxon>Gammaproteobacteria</taxon>
        <taxon>Alteromonadales</taxon>
        <taxon>Alteromonadaceae</taxon>
        <taxon>Alteromonas/Salinimonas group</taxon>
        <taxon>Alteromonas</taxon>
    </lineage>
</organism>
<dbReference type="NCBIfam" id="NF007112">
    <property type="entry name" value="PRK09561.1"/>
    <property type="match status" value="1"/>
</dbReference>
<keyword evidence="7" id="KW-0050">Antiport</keyword>
<feature type="transmembrane region" description="Helical" evidence="7">
    <location>
        <begin position="155"/>
        <end position="176"/>
    </location>
</feature>
<dbReference type="RefSeq" id="WP_115592602.1">
    <property type="nucleotide sequence ID" value="NZ_QRHA01000004.1"/>
</dbReference>
<dbReference type="InterPro" id="IPR004670">
    <property type="entry name" value="NhaA"/>
</dbReference>
<dbReference type="GO" id="GO:0015385">
    <property type="term" value="F:sodium:proton antiporter activity"/>
    <property type="evidence" value="ECO:0007669"/>
    <property type="project" value="UniProtKB-UniRule"/>
</dbReference>
<feature type="transmembrane region" description="Helical" evidence="7">
    <location>
        <begin position="212"/>
        <end position="240"/>
    </location>
</feature>
<dbReference type="AlphaFoldDB" id="A0A3D8M9K1"/>
<keyword evidence="6 7" id="KW-0739">Sodium transport</keyword>
<evidence type="ECO:0000256" key="3">
    <source>
        <dbReference type="ARBA" id="ARBA00022692"/>
    </source>
</evidence>
<feature type="transmembrane region" description="Helical" evidence="7">
    <location>
        <begin position="97"/>
        <end position="117"/>
    </location>
</feature>
<dbReference type="NCBIfam" id="TIGR00773">
    <property type="entry name" value="NhaA"/>
    <property type="match status" value="1"/>
</dbReference>
<dbReference type="Pfam" id="PF06965">
    <property type="entry name" value="Na_H_antiport_1"/>
    <property type="match status" value="1"/>
</dbReference>
<gene>
    <name evidence="7 8" type="primary">nhaA</name>
    <name evidence="8" type="ORF">DXV75_06575</name>
</gene>
<evidence type="ECO:0000256" key="6">
    <source>
        <dbReference type="ARBA" id="ARBA00023201"/>
    </source>
</evidence>
<dbReference type="Gene3D" id="1.20.1530.10">
    <property type="entry name" value="Na+/H+ antiporter like domain"/>
    <property type="match status" value="1"/>
</dbReference>
<dbReference type="OrthoDB" id="9808135at2"/>
<keyword evidence="7" id="KW-0915">Sodium</keyword>
<comment type="similarity">
    <text evidence="7">Belongs to the NhaA Na(+)/H(+) (TC 2.A.33) antiporter family.</text>
</comment>
<keyword evidence="7" id="KW-0813">Transport</keyword>
<dbReference type="PANTHER" id="PTHR30341">
    <property type="entry name" value="SODIUM ION/PROTON ANTIPORTER NHAA-RELATED"/>
    <property type="match status" value="1"/>
</dbReference>
<keyword evidence="5 7" id="KW-0472">Membrane</keyword>
<feature type="transmembrane region" description="Helical" evidence="7">
    <location>
        <begin position="332"/>
        <end position="355"/>
    </location>
</feature>
<comment type="subcellular location">
    <subcellularLocation>
        <location evidence="1">Cell inner membrane</location>
        <topology evidence="1">Multi-pass membrane protein</topology>
    </subcellularLocation>
    <subcellularLocation>
        <location evidence="7">Cell membrane</location>
        <topology evidence="7">Multi-pass membrane protein</topology>
    </subcellularLocation>
</comment>
<dbReference type="GO" id="GO:0006885">
    <property type="term" value="P:regulation of pH"/>
    <property type="evidence" value="ECO:0007669"/>
    <property type="project" value="UniProtKB-UniRule"/>
</dbReference>
<evidence type="ECO:0000256" key="7">
    <source>
        <dbReference type="HAMAP-Rule" id="MF_01844"/>
    </source>
</evidence>
<evidence type="ECO:0000313" key="9">
    <source>
        <dbReference type="Proteomes" id="UP000256561"/>
    </source>
</evidence>
<comment type="caution">
    <text evidence="8">The sequence shown here is derived from an EMBL/GenBank/DDBJ whole genome shotgun (WGS) entry which is preliminary data.</text>
</comment>
<sequence>MRLSTPLISDFLKRETIAGLLLILAAVLALVIANSPLDYLYDQLISVPVVVAAGSWSIDKPLLLWINDGLMAIFFFLVGLELKREVCEGELSNPKDIVLPASGAIGGMALPACLYVWVNWGDSVAMSGWAIPAATDIAFALGILSLLGNKVPPSLKIFLVTLAIIDDIGAIVIIALFYTDNITETALIVAAVCLPILWWMNRRNVVDLPSYLLVGLVLWVAMLKSGVHATLAGVVLAAFIPMRNRSNPKHSPVLELEHSLNPAVSYAIVPVFAFANAGITFSSISPQGIFHPVTFGIFLGLVVGKQIGVFGFCWLAVKLKLTRLPDDLSFRHIYGCALLCGVGFTMSLFIGALAFEQTGVNRMFDERVGILAGSLVSAILGYSVLRWVGRKSGAEEHSQ</sequence>
<protein>
    <recommendedName>
        <fullName evidence="7">Na(+)/H(+) antiporter NhaA</fullName>
    </recommendedName>
    <alternativeName>
        <fullName evidence="7">Sodium/proton antiporter NhaA</fullName>
    </alternativeName>
</protein>
<feature type="transmembrane region" description="Helical" evidence="7">
    <location>
        <begin position="293"/>
        <end position="317"/>
    </location>
</feature>
<keyword evidence="7" id="KW-0406">Ion transport</keyword>
<proteinExistence type="inferred from homology"/>
<comment type="catalytic activity">
    <reaction evidence="7">
        <text>Na(+)(in) + 2 H(+)(out) = Na(+)(out) + 2 H(+)(in)</text>
        <dbReference type="Rhea" id="RHEA:29251"/>
        <dbReference type="ChEBI" id="CHEBI:15378"/>
        <dbReference type="ChEBI" id="CHEBI:29101"/>
    </reaction>
</comment>
<keyword evidence="9" id="KW-1185">Reference proteome</keyword>
<feature type="transmembrane region" description="Helical" evidence="7">
    <location>
        <begin position="260"/>
        <end position="281"/>
    </location>
</feature>
<dbReference type="PANTHER" id="PTHR30341:SF0">
    <property type="entry name" value="NA(+)_H(+) ANTIPORTER NHAA"/>
    <property type="match status" value="1"/>
</dbReference>
<feature type="transmembrane region" description="Helical" evidence="7">
    <location>
        <begin position="367"/>
        <end position="385"/>
    </location>
</feature>
<accession>A0A3D8M9K1</accession>
<feature type="transmembrane region" description="Helical" evidence="7">
    <location>
        <begin position="62"/>
        <end position="82"/>
    </location>
</feature>
<keyword evidence="4 7" id="KW-1133">Transmembrane helix</keyword>
<dbReference type="Proteomes" id="UP000256561">
    <property type="component" value="Unassembled WGS sequence"/>
</dbReference>
<evidence type="ECO:0000256" key="1">
    <source>
        <dbReference type="ARBA" id="ARBA00004429"/>
    </source>
</evidence>
<feature type="transmembrane region" description="Helical" evidence="7">
    <location>
        <begin position="129"/>
        <end position="148"/>
    </location>
</feature>
<feature type="transmembrane region" description="Helical" evidence="7">
    <location>
        <begin position="182"/>
        <end position="200"/>
    </location>
</feature>
<comment type="function">
    <text evidence="7">Na(+)/H(+) antiporter that extrudes sodium in exchange for external protons.</text>
</comment>
<dbReference type="GO" id="GO:0005886">
    <property type="term" value="C:plasma membrane"/>
    <property type="evidence" value="ECO:0007669"/>
    <property type="project" value="UniProtKB-SubCell"/>
</dbReference>
<keyword evidence="2 7" id="KW-1003">Cell membrane</keyword>
<reference evidence="9" key="1">
    <citation type="submission" date="2018-08" db="EMBL/GenBank/DDBJ databases">
        <authorList>
            <person name="Zhang J."/>
            <person name="Du Z.-J."/>
        </authorList>
    </citation>
    <scope>NUCLEOTIDE SEQUENCE [LARGE SCALE GENOMIC DNA]</scope>
    <source>
        <strain evidence="9">KCTC 52655</strain>
    </source>
</reference>
<dbReference type="NCBIfam" id="NF007111">
    <property type="entry name" value="PRK09560.1"/>
    <property type="match status" value="1"/>
</dbReference>